<accession>A0ABZ1PMW2</accession>
<dbReference type="Pfam" id="PF01037">
    <property type="entry name" value="AsnC_trans_reg"/>
    <property type="match status" value="1"/>
</dbReference>
<dbReference type="InterPro" id="IPR036388">
    <property type="entry name" value="WH-like_DNA-bd_sf"/>
</dbReference>
<proteinExistence type="predicted"/>
<name>A0ABZ1PMW2_9ACTN</name>
<keyword evidence="3" id="KW-0804">Transcription</keyword>
<dbReference type="SMART" id="SM00344">
    <property type="entry name" value="HTH_ASNC"/>
    <property type="match status" value="2"/>
</dbReference>
<evidence type="ECO:0000259" key="4">
    <source>
        <dbReference type="PROSITE" id="PS50956"/>
    </source>
</evidence>
<keyword evidence="2" id="KW-0238">DNA-binding</keyword>
<evidence type="ECO:0000313" key="5">
    <source>
        <dbReference type="EMBL" id="WUI84809.1"/>
    </source>
</evidence>
<reference evidence="5 6" key="1">
    <citation type="submission" date="2022-10" db="EMBL/GenBank/DDBJ databases">
        <title>The complete genomes of actinobacterial strains from the NBC collection.</title>
        <authorList>
            <person name="Joergensen T.S."/>
            <person name="Alvarez Arevalo M."/>
            <person name="Sterndorff E.B."/>
            <person name="Faurdal D."/>
            <person name="Vuksanovic O."/>
            <person name="Mourched A.-S."/>
            <person name="Charusanti P."/>
            <person name="Shaw S."/>
            <person name="Blin K."/>
            <person name="Weber T."/>
        </authorList>
    </citation>
    <scope>NUCLEOTIDE SEQUENCE [LARGE SCALE GENOMIC DNA]</scope>
    <source>
        <strain evidence="5 6">NBC_00396</strain>
    </source>
</reference>
<sequence length="327" mass="35490">MTPSLDQLDLQLLQALQLDGRAPFSRIAAALGVSDQTVARRFRRLQTQAGLRVLGMTDESRVGRSNWIVRLRCTPDMSERLADALARRPDTSYVALISGGSEVVCEIRPRSRAARDELLLGRLQRTPRVIGFSAHCLLHRFYGGPLRWLQKANALSAEQEAALRPAPLDAAAPGTVTVDDTDEALLAALFRDGRTGLADLQRACGQSEDVVRRRLDRLRGNGALYFAVQYLPEHVGREIGAMLWLTVAPSALAAAGHALAEHAEVEFAAAATGQANIIAAVRCRGTEELYAYLNDKIGALDGIRTVETALMLRQIKQLALAPAAVPD</sequence>
<dbReference type="Gene3D" id="3.30.70.920">
    <property type="match status" value="1"/>
</dbReference>
<dbReference type="Gene3D" id="1.10.10.10">
    <property type="entry name" value="Winged helix-like DNA-binding domain superfamily/Winged helix DNA-binding domain"/>
    <property type="match status" value="2"/>
</dbReference>
<protein>
    <submittedName>
        <fullName evidence="5">Lrp/AsnC family transcriptional regulator</fullName>
    </submittedName>
</protein>
<dbReference type="Proteomes" id="UP001346877">
    <property type="component" value="Chromosome"/>
</dbReference>
<evidence type="ECO:0000313" key="6">
    <source>
        <dbReference type="Proteomes" id="UP001346877"/>
    </source>
</evidence>
<dbReference type="Pfam" id="PF13404">
    <property type="entry name" value="HTH_AsnC-type"/>
    <property type="match status" value="2"/>
</dbReference>
<dbReference type="PRINTS" id="PR00033">
    <property type="entry name" value="HTHASNC"/>
</dbReference>
<dbReference type="InterPro" id="IPR011008">
    <property type="entry name" value="Dimeric_a/b-barrel"/>
</dbReference>
<dbReference type="InterPro" id="IPR019888">
    <property type="entry name" value="Tscrpt_reg_AsnC-like"/>
</dbReference>
<evidence type="ECO:0000256" key="3">
    <source>
        <dbReference type="ARBA" id="ARBA00023163"/>
    </source>
</evidence>
<dbReference type="InterPro" id="IPR019887">
    <property type="entry name" value="Tscrpt_reg_AsnC/Lrp_C"/>
</dbReference>
<dbReference type="InterPro" id="IPR036390">
    <property type="entry name" value="WH_DNA-bd_sf"/>
</dbReference>
<evidence type="ECO:0000256" key="1">
    <source>
        <dbReference type="ARBA" id="ARBA00023015"/>
    </source>
</evidence>
<gene>
    <name evidence="5" type="ORF">OG375_11025</name>
</gene>
<dbReference type="PROSITE" id="PS50956">
    <property type="entry name" value="HTH_ASNC_2"/>
    <property type="match status" value="1"/>
</dbReference>
<dbReference type="InterPro" id="IPR000485">
    <property type="entry name" value="AsnC-type_HTH_dom"/>
</dbReference>
<keyword evidence="6" id="KW-1185">Reference proteome</keyword>
<dbReference type="PANTHER" id="PTHR30154:SF34">
    <property type="entry name" value="TRANSCRIPTIONAL REGULATOR AZLB"/>
    <property type="match status" value="1"/>
</dbReference>
<organism evidence="5 6">
    <name type="scientific">Micromonospora zamorensis</name>
    <dbReference type="NCBI Taxonomy" id="709883"/>
    <lineage>
        <taxon>Bacteria</taxon>
        <taxon>Bacillati</taxon>
        <taxon>Actinomycetota</taxon>
        <taxon>Actinomycetes</taxon>
        <taxon>Micromonosporales</taxon>
        <taxon>Micromonosporaceae</taxon>
        <taxon>Micromonospora</taxon>
    </lineage>
</organism>
<dbReference type="EMBL" id="CP107941">
    <property type="protein sequence ID" value="WUI84809.1"/>
    <property type="molecule type" value="Genomic_DNA"/>
</dbReference>
<evidence type="ECO:0000256" key="2">
    <source>
        <dbReference type="ARBA" id="ARBA00023125"/>
    </source>
</evidence>
<dbReference type="SUPFAM" id="SSF46785">
    <property type="entry name" value="Winged helix' DNA-binding domain"/>
    <property type="match status" value="2"/>
</dbReference>
<dbReference type="RefSeq" id="WP_197699638.1">
    <property type="nucleotide sequence ID" value="NZ_CP107936.1"/>
</dbReference>
<dbReference type="PANTHER" id="PTHR30154">
    <property type="entry name" value="LEUCINE-RESPONSIVE REGULATORY PROTEIN"/>
    <property type="match status" value="1"/>
</dbReference>
<keyword evidence="1" id="KW-0805">Transcription regulation</keyword>
<dbReference type="GeneID" id="99760443"/>
<dbReference type="SUPFAM" id="SSF54909">
    <property type="entry name" value="Dimeric alpha+beta barrel"/>
    <property type="match status" value="2"/>
</dbReference>
<feature type="domain" description="HTH asnC-type" evidence="4">
    <location>
        <begin position="5"/>
        <end position="65"/>
    </location>
</feature>